<dbReference type="Gene3D" id="2.40.250.10">
    <property type="entry name" value="Core binding factor, beta subunit"/>
    <property type="match status" value="1"/>
</dbReference>
<feature type="compositionally biased region" description="Polar residues" evidence="1">
    <location>
        <begin position="218"/>
        <end position="232"/>
    </location>
</feature>
<feature type="compositionally biased region" description="Polar residues" evidence="1">
    <location>
        <begin position="426"/>
        <end position="437"/>
    </location>
</feature>
<feature type="compositionally biased region" description="Polar residues" evidence="1">
    <location>
        <begin position="285"/>
        <end position="301"/>
    </location>
</feature>
<organism evidence="2 4">
    <name type="scientific">Adineta steineri</name>
    <dbReference type="NCBI Taxonomy" id="433720"/>
    <lineage>
        <taxon>Eukaryota</taxon>
        <taxon>Metazoa</taxon>
        <taxon>Spiralia</taxon>
        <taxon>Gnathifera</taxon>
        <taxon>Rotifera</taxon>
        <taxon>Eurotatoria</taxon>
        <taxon>Bdelloidea</taxon>
        <taxon>Adinetida</taxon>
        <taxon>Adinetidae</taxon>
        <taxon>Adineta</taxon>
    </lineage>
</organism>
<reference evidence="2" key="1">
    <citation type="submission" date="2021-02" db="EMBL/GenBank/DDBJ databases">
        <authorList>
            <person name="Nowell W R."/>
        </authorList>
    </citation>
    <scope>NUCLEOTIDE SEQUENCE</scope>
</reference>
<accession>A0A814YM46</accession>
<evidence type="ECO:0000313" key="3">
    <source>
        <dbReference type="EMBL" id="CAF3554876.1"/>
    </source>
</evidence>
<dbReference type="GO" id="GO:0003713">
    <property type="term" value="F:transcription coactivator activity"/>
    <property type="evidence" value="ECO:0007669"/>
    <property type="project" value="InterPro"/>
</dbReference>
<comment type="caution">
    <text evidence="2">The sequence shown here is derived from an EMBL/GenBank/DDBJ whole genome shotgun (WGS) entry which is preliminary data.</text>
</comment>
<name>A0A814YM46_9BILA</name>
<feature type="region of interest" description="Disordered" evidence="1">
    <location>
        <begin position="164"/>
        <end position="301"/>
    </location>
</feature>
<dbReference type="Proteomes" id="UP000663860">
    <property type="component" value="Unassembled WGS sequence"/>
</dbReference>
<dbReference type="SUPFAM" id="SSF50723">
    <property type="entry name" value="Core binding factor beta, CBF"/>
    <property type="match status" value="1"/>
</dbReference>
<evidence type="ECO:0000313" key="2">
    <source>
        <dbReference type="EMBL" id="CAF1230908.1"/>
    </source>
</evidence>
<dbReference type="Pfam" id="PF02312">
    <property type="entry name" value="CBF_beta"/>
    <property type="match status" value="1"/>
</dbReference>
<evidence type="ECO:0000256" key="1">
    <source>
        <dbReference type="SAM" id="MobiDB-lite"/>
    </source>
</evidence>
<proteinExistence type="predicted"/>
<gene>
    <name evidence="2" type="ORF">IZO911_LOCUS30249</name>
    <name evidence="3" type="ORF">KXQ929_LOCUS2836</name>
</gene>
<dbReference type="EMBL" id="CAJNOE010000468">
    <property type="protein sequence ID" value="CAF1230908.1"/>
    <property type="molecule type" value="Genomic_DNA"/>
</dbReference>
<dbReference type="InterPro" id="IPR003417">
    <property type="entry name" value="CBF_beta"/>
</dbReference>
<sequence length="453" mass="51460">MSIAIGLLPSQQESFEHHEELSKLLKETDVFYVPFQNDFHNNNQDLSDLTKRFDEDILNKHLVVTFRNIGYSLFLDCVQSIPDQYDHSKTRISGKMIVDGICIQFLGCFDCNNKIQEHSDIHQINGVGRVQLDEDYYRELSSRQVYIEEKSMDSASEMETIKQIERSIPKNKTTRSRTISENILGKNHNNVLKSPPPSLSNSRSHLHSPGHLPYTIRSPRTMSNMNKSNYQASSPINIENSSISRSSGFQSSFISPPSSVTSSYNDNPIDSSQQHHHPSIHSYSPKFSSSLRNPTTMPIQIPSTTSANIAIPPASLSQIPGFFSTTQSHSLPTYFVPQGNLAYFITNPTQHSTQPLHIITPLNHPSIQFPNPHYASLIQSQSSPINESLLLLQNKRHENEETKQVQPMDTTKQFEEQLPFKKRRYTGQQSSVYSPMDTNHHEDDETSNESMKK</sequence>
<protein>
    <submittedName>
        <fullName evidence="2">Uncharacterized protein</fullName>
    </submittedName>
</protein>
<evidence type="ECO:0000313" key="4">
    <source>
        <dbReference type="Proteomes" id="UP000663860"/>
    </source>
</evidence>
<feature type="compositionally biased region" description="Polar residues" evidence="1">
    <location>
        <begin position="176"/>
        <end position="192"/>
    </location>
</feature>
<feature type="compositionally biased region" description="Low complexity" evidence="1">
    <location>
        <begin position="233"/>
        <end position="272"/>
    </location>
</feature>
<dbReference type="InterPro" id="IPR036552">
    <property type="entry name" value="CBF_bsu_sf"/>
</dbReference>
<dbReference type="GO" id="GO:0005634">
    <property type="term" value="C:nucleus"/>
    <property type="evidence" value="ECO:0007669"/>
    <property type="project" value="InterPro"/>
</dbReference>
<dbReference type="Proteomes" id="UP000663868">
    <property type="component" value="Unassembled WGS sequence"/>
</dbReference>
<dbReference type="AlphaFoldDB" id="A0A814YM46"/>
<dbReference type="EMBL" id="CAJOBB010000088">
    <property type="protein sequence ID" value="CAF3554876.1"/>
    <property type="molecule type" value="Genomic_DNA"/>
</dbReference>
<feature type="region of interest" description="Disordered" evidence="1">
    <location>
        <begin position="399"/>
        <end position="453"/>
    </location>
</feature>